<dbReference type="Proteomes" id="UP000683360">
    <property type="component" value="Unassembled WGS sequence"/>
</dbReference>
<comment type="caution">
    <text evidence="1">The sequence shown here is derived from an EMBL/GenBank/DDBJ whole genome shotgun (WGS) entry which is preliminary data.</text>
</comment>
<dbReference type="OrthoDB" id="6123834at2759"/>
<dbReference type="EMBL" id="CAJPWZ010000317">
    <property type="protein sequence ID" value="CAG2190171.1"/>
    <property type="molecule type" value="Genomic_DNA"/>
</dbReference>
<reference evidence="1" key="1">
    <citation type="submission" date="2021-03" db="EMBL/GenBank/DDBJ databases">
        <authorList>
            <person name="Bekaert M."/>
        </authorList>
    </citation>
    <scope>NUCLEOTIDE SEQUENCE</scope>
</reference>
<proteinExistence type="predicted"/>
<evidence type="ECO:0000313" key="2">
    <source>
        <dbReference type="Proteomes" id="UP000683360"/>
    </source>
</evidence>
<accession>A0A8S3Q1B9</accession>
<gene>
    <name evidence="1" type="ORF">MEDL_5465</name>
</gene>
<keyword evidence="2" id="KW-1185">Reference proteome</keyword>
<sequence length="236" mass="27153">MYKQLMGKEKELADMLKEKVPVYDIPSNFTLKDFADQVKSNYLTKALKLYFNNGNNKRAAWDYITLTQSAMELDGCKSKPAFVRDYCSQGMRCRKSKEKRRKLKKIAKSKLFNMKEKLQRLSKLVEKTKSVHIPNLDEESEDAITTNGQRRSCRAPTTIIVELSTKQTAVCDSLATLLSEEHAVSFLVSYQTLERDLYELTGEILEDTEPNAIKPPDLVAFLDEIVYSIDEYKRGR</sequence>
<protein>
    <submittedName>
        <fullName evidence="1">Uncharacterized protein</fullName>
    </submittedName>
</protein>
<organism evidence="1 2">
    <name type="scientific">Mytilus edulis</name>
    <name type="common">Blue mussel</name>
    <dbReference type="NCBI Taxonomy" id="6550"/>
    <lineage>
        <taxon>Eukaryota</taxon>
        <taxon>Metazoa</taxon>
        <taxon>Spiralia</taxon>
        <taxon>Lophotrochozoa</taxon>
        <taxon>Mollusca</taxon>
        <taxon>Bivalvia</taxon>
        <taxon>Autobranchia</taxon>
        <taxon>Pteriomorphia</taxon>
        <taxon>Mytilida</taxon>
        <taxon>Mytiloidea</taxon>
        <taxon>Mytilidae</taxon>
        <taxon>Mytilinae</taxon>
        <taxon>Mytilus</taxon>
    </lineage>
</organism>
<evidence type="ECO:0000313" key="1">
    <source>
        <dbReference type="EMBL" id="CAG2190171.1"/>
    </source>
</evidence>
<name>A0A8S3Q1B9_MYTED</name>
<dbReference type="AlphaFoldDB" id="A0A8S3Q1B9"/>